<sequence length="141" mass="15130">MTKGGQKEYSILDADPHTISGLLAAFSLPLEMAWEMLNIPVNLRHRWRAFESPDGTVTRQVDAELGAVPLTTAPLLGHMFLPAGKGLEVLTDHNDTESLQIVTVDGELYALPPSAVHPSAQVHGGFAGVRISSGRGPRSRP</sequence>
<accession>A0ABW1ZT46</accession>
<proteinExistence type="predicted"/>
<dbReference type="RefSeq" id="WP_224611803.1">
    <property type="nucleotide sequence ID" value="NZ_JAIQXV010000020.1"/>
</dbReference>
<protein>
    <submittedName>
        <fullName evidence="1">Uncharacterized protein</fullName>
    </submittedName>
</protein>
<dbReference type="EMBL" id="JBHSWB010000002">
    <property type="protein sequence ID" value="MFC6662914.1"/>
    <property type="molecule type" value="Genomic_DNA"/>
</dbReference>
<keyword evidence="2" id="KW-1185">Reference proteome</keyword>
<gene>
    <name evidence="1" type="ORF">ACFP90_22995</name>
</gene>
<dbReference type="Proteomes" id="UP001596317">
    <property type="component" value="Unassembled WGS sequence"/>
</dbReference>
<name>A0ABW1ZT46_9DEIO</name>
<comment type="caution">
    <text evidence="1">The sequence shown here is derived from an EMBL/GenBank/DDBJ whole genome shotgun (WGS) entry which is preliminary data.</text>
</comment>
<organism evidence="1 2">
    <name type="scientific">Deinococcus multiflagellatus</name>
    <dbReference type="NCBI Taxonomy" id="1656887"/>
    <lineage>
        <taxon>Bacteria</taxon>
        <taxon>Thermotogati</taxon>
        <taxon>Deinococcota</taxon>
        <taxon>Deinococci</taxon>
        <taxon>Deinococcales</taxon>
        <taxon>Deinococcaceae</taxon>
        <taxon>Deinococcus</taxon>
    </lineage>
</organism>
<evidence type="ECO:0000313" key="1">
    <source>
        <dbReference type="EMBL" id="MFC6662914.1"/>
    </source>
</evidence>
<reference evidence="2" key="1">
    <citation type="journal article" date="2019" name="Int. J. Syst. Evol. Microbiol.">
        <title>The Global Catalogue of Microorganisms (GCM) 10K type strain sequencing project: providing services to taxonomists for standard genome sequencing and annotation.</title>
        <authorList>
            <consortium name="The Broad Institute Genomics Platform"/>
            <consortium name="The Broad Institute Genome Sequencing Center for Infectious Disease"/>
            <person name="Wu L."/>
            <person name="Ma J."/>
        </authorList>
    </citation>
    <scope>NUCLEOTIDE SEQUENCE [LARGE SCALE GENOMIC DNA]</scope>
    <source>
        <strain evidence="2">CCUG 63830</strain>
    </source>
</reference>
<evidence type="ECO:0000313" key="2">
    <source>
        <dbReference type="Proteomes" id="UP001596317"/>
    </source>
</evidence>